<dbReference type="SMART" id="SM00422">
    <property type="entry name" value="HTH_MERR"/>
    <property type="match status" value="1"/>
</dbReference>
<comment type="caution">
    <text evidence="6">The sequence shown here is derived from an EMBL/GenBank/DDBJ whole genome shotgun (WGS) entry which is preliminary data.</text>
</comment>
<dbReference type="GO" id="GO:0003700">
    <property type="term" value="F:DNA-binding transcription factor activity"/>
    <property type="evidence" value="ECO:0007669"/>
    <property type="project" value="InterPro"/>
</dbReference>
<feature type="domain" description="HTH merR-type" evidence="4">
    <location>
        <begin position="5"/>
        <end position="73"/>
    </location>
</feature>
<sequence>MNQSLYPMRAVCKLTNLTADTVRAWERRYGAITPGRVKGGRLYSQHDITRLKLLKRVVDAGHRIGSVANLTNPQLQDILKEFRQFRDPGSVRTVNAKVDQIVKACKDYQYLEVDLELEKQASLTSTRRFLSEIVVPLCERVEEEWSMGTVTMGQKHMLFVLIRNLLGTLIRLRGNRAEPGSVMLFSTPMQGTYEFGALITAAIAGEEGYYGLYLGPNLPDSEILMAAKRTGVAGVCLWLSEGSGREPRMAEQMKAIRDQLPKNCKLIVGGPVEKQIAESMEAYGIAVTPGYEAFDDYLSQKARLSK</sequence>
<dbReference type="SUPFAM" id="SSF46955">
    <property type="entry name" value="Putative DNA-binding domain"/>
    <property type="match status" value="1"/>
</dbReference>
<dbReference type="PROSITE" id="PS50937">
    <property type="entry name" value="HTH_MERR_2"/>
    <property type="match status" value="1"/>
</dbReference>
<dbReference type="InterPro" id="IPR036594">
    <property type="entry name" value="Meth_synthase_dom"/>
</dbReference>
<dbReference type="InterPro" id="IPR036724">
    <property type="entry name" value="Cobalamin-bd_sf"/>
</dbReference>
<evidence type="ECO:0000313" key="6">
    <source>
        <dbReference type="EMBL" id="MBO1319228.1"/>
    </source>
</evidence>
<dbReference type="InterPro" id="IPR000551">
    <property type="entry name" value="MerR-type_HTH_dom"/>
</dbReference>
<keyword evidence="1" id="KW-0805">Transcription regulation</keyword>
<name>A0A8J7U4A8_9BACT</name>
<dbReference type="InterPro" id="IPR047057">
    <property type="entry name" value="MerR_fam"/>
</dbReference>
<dbReference type="PANTHER" id="PTHR30204:SF67">
    <property type="entry name" value="HTH-TYPE TRANSCRIPTIONAL REGULATOR MLRA-RELATED"/>
    <property type="match status" value="1"/>
</dbReference>
<protein>
    <submittedName>
        <fullName evidence="6">MerR family transcriptional regulator</fullName>
    </submittedName>
</protein>
<evidence type="ECO:0000256" key="2">
    <source>
        <dbReference type="ARBA" id="ARBA00023125"/>
    </source>
</evidence>
<keyword evidence="3" id="KW-0804">Transcription</keyword>
<dbReference type="CDD" id="cd02065">
    <property type="entry name" value="B12-binding_like"/>
    <property type="match status" value="1"/>
</dbReference>
<dbReference type="CDD" id="cd01104">
    <property type="entry name" value="HTH_MlrA-CarA"/>
    <property type="match status" value="1"/>
</dbReference>
<evidence type="ECO:0000256" key="3">
    <source>
        <dbReference type="ARBA" id="ARBA00023163"/>
    </source>
</evidence>
<dbReference type="Gene3D" id="1.10.1240.10">
    <property type="entry name" value="Methionine synthase domain"/>
    <property type="match status" value="1"/>
</dbReference>
<dbReference type="InterPro" id="IPR009061">
    <property type="entry name" value="DNA-bd_dom_put_sf"/>
</dbReference>
<dbReference type="AlphaFoldDB" id="A0A8J7U4A8"/>
<dbReference type="Proteomes" id="UP000664417">
    <property type="component" value="Unassembled WGS sequence"/>
</dbReference>
<evidence type="ECO:0000259" key="4">
    <source>
        <dbReference type="PROSITE" id="PS50937"/>
    </source>
</evidence>
<dbReference type="Pfam" id="PF13411">
    <property type="entry name" value="MerR_1"/>
    <property type="match status" value="1"/>
</dbReference>
<keyword evidence="7" id="KW-1185">Reference proteome</keyword>
<dbReference type="GO" id="GO:0046872">
    <property type="term" value="F:metal ion binding"/>
    <property type="evidence" value="ECO:0007669"/>
    <property type="project" value="InterPro"/>
</dbReference>
<dbReference type="PANTHER" id="PTHR30204">
    <property type="entry name" value="REDOX-CYCLING DRUG-SENSING TRANSCRIPTIONAL ACTIVATOR SOXR"/>
    <property type="match status" value="1"/>
</dbReference>
<dbReference type="PROSITE" id="PS51332">
    <property type="entry name" value="B12_BINDING"/>
    <property type="match status" value="1"/>
</dbReference>
<accession>A0A8J7U4A8</accession>
<dbReference type="SUPFAM" id="SSF52242">
    <property type="entry name" value="Cobalamin (vitamin B12)-binding domain"/>
    <property type="match status" value="1"/>
</dbReference>
<proteinExistence type="predicted"/>
<dbReference type="GO" id="GO:0031419">
    <property type="term" value="F:cobalamin binding"/>
    <property type="evidence" value="ECO:0007669"/>
    <property type="project" value="InterPro"/>
</dbReference>
<dbReference type="InterPro" id="IPR006158">
    <property type="entry name" value="Cobalamin-bd"/>
</dbReference>
<dbReference type="RefSeq" id="WP_207859049.1">
    <property type="nucleotide sequence ID" value="NZ_JAFREP010000009.1"/>
</dbReference>
<organism evidence="6 7">
    <name type="scientific">Acanthopleuribacter pedis</name>
    <dbReference type="NCBI Taxonomy" id="442870"/>
    <lineage>
        <taxon>Bacteria</taxon>
        <taxon>Pseudomonadati</taxon>
        <taxon>Acidobacteriota</taxon>
        <taxon>Holophagae</taxon>
        <taxon>Acanthopleuribacterales</taxon>
        <taxon>Acanthopleuribacteraceae</taxon>
        <taxon>Acanthopleuribacter</taxon>
    </lineage>
</organism>
<dbReference type="EMBL" id="JAFREP010000009">
    <property type="protein sequence ID" value="MBO1319228.1"/>
    <property type="molecule type" value="Genomic_DNA"/>
</dbReference>
<dbReference type="Gene3D" id="3.40.50.280">
    <property type="entry name" value="Cobalamin-binding domain"/>
    <property type="match status" value="1"/>
</dbReference>
<gene>
    <name evidence="6" type="ORF">J3U88_12220</name>
</gene>
<evidence type="ECO:0000313" key="7">
    <source>
        <dbReference type="Proteomes" id="UP000664417"/>
    </source>
</evidence>
<feature type="domain" description="B12-binding" evidence="5">
    <location>
        <begin position="179"/>
        <end position="306"/>
    </location>
</feature>
<reference evidence="6" key="1">
    <citation type="submission" date="2021-03" db="EMBL/GenBank/DDBJ databases">
        <authorList>
            <person name="Wang G."/>
        </authorList>
    </citation>
    <scope>NUCLEOTIDE SEQUENCE</scope>
    <source>
        <strain evidence="6">KCTC 12899</strain>
    </source>
</reference>
<keyword evidence="2" id="KW-0238">DNA-binding</keyword>
<evidence type="ECO:0000259" key="5">
    <source>
        <dbReference type="PROSITE" id="PS51332"/>
    </source>
</evidence>
<dbReference type="GO" id="GO:0003677">
    <property type="term" value="F:DNA binding"/>
    <property type="evidence" value="ECO:0007669"/>
    <property type="project" value="UniProtKB-KW"/>
</dbReference>
<evidence type="ECO:0000256" key="1">
    <source>
        <dbReference type="ARBA" id="ARBA00023015"/>
    </source>
</evidence>
<dbReference type="Gene3D" id="1.10.1660.10">
    <property type="match status" value="1"/>
</dbReference>